<reference evidence="1 2" key="1">
    <citation type="submission" date="2023-04" db="EMBL/GenBank/DDBJ databases">
        <title>A long-awaited taxogenomic arrangement of the family Halomonadaceae.</title>
        <authorList>
            <person name="De La Haba R."/>
            <person name="Chuvochina M."/>
            <person name="Wittouck S."/>
            <person name="Arahal D.R."/>
            <person name="Sanchez-Porro C."/>
            <person name="Hugenholtz P."/>
            <person name="Ventosa A."/>
        </authorList>
    </citation>
    <scope>NUCLEOTIDE SEQUENCE [LARGE SCALE GENOMIC DNA]</scope>
    <source>
        <strain evidence="1 2">DSM 23530</strain>
    </source>
</reference>
<comment type="caution">
    <text evidence="1">The sequence shown here is derived from an EMBL/GenBank/DDBJ whole genome shotgun (WGS) entry which is preliminary data.</text>
</comment>
<name>A0ABU1G327_9GAMM</name>
<keyword evidence="2" id="KW-1185">Reference proteome</keyword>
<dbReference type="InterPro" id="IPR013783">
    <property type="entry name" value="Ig-like_fold"/>
</dbReference>
<evidence type="ECO:0000313" key="2">
    <source>
        <dbReference type="Proteomes" id="UP001264519"/>
    </source>
</evidence>
<proteinExistence type="predicted"/>
<sequence length="269" mass="29090">MITNDQTIPSLTLEQTADGQNPVVTASITDSAGSVDELRLYRSETPMDPQALPAPIVVLGAAAVSHDDDTVAIDTNYYYRVASVEGGLVRLSAEASVAVVETLAPDYANASVGDEIGGGIYAGTITYADARQFHIIAAKSAGESGSMRWSFSSSGSGITAEDPDDGYQNTQEALGFYNSMPAIEHCLDYTNDGFDDWYMPSENELNLVVQNLSIPDHPEFSINNQLVYRWSSTMKSSDSALTQRFSDGVTFNQNVTQDRPVRPVRRVPV</sequence>
<evidence type="ECO:0008006" key="3">
    <source>
        <dbReference type="Google" id="ProtNLM"/>
    </source>
</evidence>
<evidence type="ECO:0000313" key="1">
    <source>
        <dbReference type="EMBL" id="MDR5867300.1"/>
    </source>
</evidence>
<protein>
    <recommendedName>
        <fullName evidence="3">DUF1566 domain-containing protein</fullName>
    </recommendedName>
</protein>
<dbReference type="Gene3D" id="2.60.40.10">
    <property type="entry name" value="Immunoglobulins"/>
    <property type="match status" value="1"/>
</dbReference>
<dbReference type="Proteomes" id="UP001264519">
    <property type="component" value="Unassembled WGS sequence"/>
</dbReference>
<organism evidence="1 2">
    <name type="scientific">Halomonas koreensis</name>
    <dbReference type="NCBI Taxonomy" id="245385"/>
    <lineage>
        <taxon>Bacteria</taxon>
        <taxon>Pseudomonadati</taxon>
        <taxon>Pseudomonadota</taxon>
        <taxon>Gammaproteobacteria</taxon>
        <taxon>Oceanospirillales</taxon>
        <taxon>Halomonadaceae</taxon>
        <taxon>Halomonas</taxon>
    </lineage>
</organism>
<accession>A0ABU1G327</accession>
<dbReference type="EMBL" id="JARWAK010000008">
    <property type="protein sequence ID" value="MDR5867300.1"/>
    <property type="molecule type" value="Genomic_DNA"/>
</dbReference>
<gene>
    <name evidence="1" type="ORF">QC818_10910</name>
</gene>
<dbReference type="RefSeq" id="WP_309652893.1">
    <property type="nucleotide sequence ID" value="NZ_JARWAK010000008.1"/>
</dbReference>